<evidence type="ECO:0000256" key="6">
    <source>
        <dbReference type="ARBA" id="ARBA00023136"/>
    </source>
</evidence>
<dbReference type="PANTHER" id="PTHR12174">
    <property type="entry name" value="SIGNAL PEPTIDE PEPTIDASE"/>
    <property type="match status" value="1"/>
</dbReference>
<keyword evidence="5 8" id="KW-1133">Transmembrane helix</keyword>
<feature type="transmembrane region" description="Helical" evidence="8">
    <location>
        <begin position="126"/>
        <end position="144"/>
    </location>
</feature>
<dbReference type="GO" id="GO:0098553">
    <property type="term" value="C:lumenal side of endoplasmic reticulum membrane"/>
    <property type="evidence" value="ECO:0007669"/>
    <property type="project" value="TreeGrafter"/>
</dbReference>
<evidence type="ECO:0000256" key="8">
    <source>
        <dbReference type="SAM" id="Phobius"/>
    </source>
</evidence>
<feature type="transmembrane region" description="Helical" evidence="8">
    <location>
        <begin position="64"/>
        <end position="85"/>
    </location>
</feature>
<evidence type="ECO:0000256" key="2">
    <source>
        <dbReference type="ARBA" id="ARBA00006859"/>
    </source>
</evidence>
<feature type="compositionally biased region" description="Basic and acidic residues" evidence="7">
    <location>
        <begin position="244"/>
        <end position="260"/>
    </location>
</feature>
<dbReference type="GO" id="GO:0033619">
    <property type="term" value="P:membrane protein proteolysis"/>
    <property type="evidence" value="ECO:0007669"/>
    <property type="project" value="TreeGrafter"/>
</dbReference>
<evidence type="ECO:0000313" key="9">
    <source>
        <dbReference type="EMBL" id="KAH8037577.1"/>
    </source>
</evidence>
<keyword evidence="10" id="KW-1185">Reference proteome</keyword>
<gene>
    <name evidence="9" type="ORF">HPB51_014892</name>
</gene>
<comment type="similarity">
    <text evidence="2">Belongs to the peptidase A22B family.</text>
</comment>
<dbReference type="EMBL" id="JABSTU010000002">
    <property type="protein sequence ID" value="KAH8037577.1"/>
    <property type="molecule type" value="Genomic_DNA"/>
</dbReference>
<sequence>MIPCFYIQLEVRQVCVIVLSILVSFSFVVVRHHPLSWLMQDALGITFCIYMIRTLRMPNLQIIAILLVLLFFYDIFFVFVTPLFLPKGDSIMVEVARGGGTDELIPMVFRVPRLGDHDLAACFGEWTLLGLGDILIPGFLVAYVHGFDLIASQRRFYYTVTVIGYGVGLVVTFLALFLMKTAQPALLYLVPATLIPVVAIARCRGELNDICGEYRSLAACLEPQQPVTPPPSEEAEPPAVAQGKEQRTDSRRKSLDKSEETTSTEPSGSAVGDPPATRSPAQPQRVVRPTIPSPAGAASSVQPPALLSTMFTLGMR</sequence>
<feature type="region of interest" description="Disordered" evidence="7">
    <location>
        <begin position="223"/>
        <end position="303"/>
    </location>
</feature>
<comment type="caution">
    <text evidence="9">The sequence shown here is derived from an EMBL/GenBank/DDBJ whole genome shotgun (WGS) entry which is preliminary data.</text>
</comment>
<evidence type="ECO:0008006" key="11">
    <source>
        <dbReference type="Google" id="ProtNLM"/>
    </source>
</evidence>
<evidence type="ECO:0000313" key="10">
    <source>
        <dbReference type="Proteomes" id="UP000821866"/>
    </source>
</evidence>
<evidence type="ECO:0000256" key="5">
    <source>
        <dbReference type="ARBA" id="ARBA00022989"/>
    </source>
</evidence>
<evidence type="ECO:0000256" key="7">
    <source>
        <dbReference type="SAM" id="MobiDB-lite"/>
    </source>
</evidence>
<dbReference type="PANTHER" id="PTHR12174:SF103">
    <property type="entry name" value="INTRAMEMBRANE PROTEASE (IMPAS) FAMILY"/>
    <property type="match status" value="1"/>
</dbReference>
<dbReference type="GO" id="GO:0030660">
    <property type="term" value="C:Golgi-associated vesicle membrane"/>
    <property type="evidence" value="ECO:0007669"/>
    <property type="project" value="TreeGrafter"/>
</dbReference>
<dbReference type="SMART" id="SM00730">
    <property type="entry name" value="PSN"/>
    <property type="match status" value="1"/>
</dbReference>
<evidence type="ECO:0000256" key="3">
    <source>
        <dbReference type="ARBA" id="ARBA00022692"/>
    </source>
</evidence>
<proteinExistence type="inferred from homology"/>
<dbReference type="VEuPathDB" id="VectorBase:LOC119179114"/>
<dbReference type="Pfam" id="PF04258">
    <property type="entry name" value="Peptidase_A22B"/>
    <property type="match status" value="1"/>
</dbReference>
<dbReference type="InterPro" id="IPR006639">
    <property type="entry name" value="Preselin/SPP"/>
</dbReference>
<evidence type="ECO:0000256" key="4">
    <source>
        <dbReference type="ARBA" id="ARBA00022801"/>
    </source>
</evidence>
<feature type="transmembrane region" description="Helical" evidence="8">
    <location>
        <begin position="185"/>
        <end position="203"/>
    </location>
</feature>
<feature type="transmembrane region" description="Helical" evidence="8">
    <location>
        <begin position="35"/>
        <end position="52"/>
    </location>
</feature>
<reference evidence="9" key="2">
    <citation type="submission" date="2021-09" db="EMBL/GenBank/DDBJ databases">
        <authorList>
            <person name="Jia N."/>
            <person name="Wang J."/>
            <person name="Shi W."/>
            <person name="Du L."/>
            <person name="Sun Y."/>
            <person name="Zhan W."/>
            <person name="Jiang J."/>
            <person name="Wang Q."/>
            <person name="Zhang B."/>
            <person name="Ji P."/>
            <person name="Sakyi L.B."/>
            <person name="Cui X."/>
            <person name="Yuan T."/>
            <person name="Jiang B."/>
            <person name="Yang W."/>
            <person name="Lam T.T.-Y."/>
            <person name="Chang Q."/>
            <person name="Ding S."/>
            <person name="Wang X."/>
            <person name="Zhu J."/>
            <person name="Ruan X."/>
            <person name="Zhao L."/>
            <person name="Wei J."/>
            <person name="Que T."/>
            <person name="Du C."/>
            <person name="Cheng J."/>
            <person name="Dai P."/>
            <person name="Han X."/>
            <person name="Huang E."/>
            <person name="Gao Y."/>
            <person name="Liu J."/>
            <person name="Shao H."/>
            <person name="Ye R."/>
            <person name="Li L."/>
            <person name="Wei W."/>
            <person name="Wang X."/>
            <person name="Wang C."/>
            <person name="Huo Q."/>
            <person name="Li W."/>
            <person name="Guo W."/>
            <person name="Chen H."/>
            <person name="Chen S."/>
            <person name="Zhou L."/>
            <person name="Zhou L."/>
            <person name="Ni X."/>
            <person name="Tian J."/>
            <person name="Zhou Y."/>
            <person name="Sheng Y."/>
            <person name="Liu T."/>
            <person name="Pan Y."/>
            <person name="Xia L."/>
            <person name="Li J."/>
            <person name="Zhao F."/>
            <person name="Cao W."/>
        </authorList>
    </citation>
    <scope>NUCLEOTIDE SEQUENCE</scope>
    <source>
        <strain evidence="9">Rmic-2018</strain>
        <tissue evidence="9">Larvae</tissue>
    </source>
</reference>
<protein>
    <recommendedName>
        <fullName evidence="11">Signal peptide peptidase</fullName>
    </recommendedName>
</protein>
<dbReference type="AlphaFoldDB" id="A0A9J6ET21"/>
<reference evidence="9" key="1">
    <citation type="journal article" date="2020" name="Cell">
        <title>Large-Scale Comparative Analyses of Tick Genomes Elucidate Their Genetic Diversity and Vector Capacities.</title>
        <authorList>
            <consortium name="Tick Genome and Microbiome Consortium (TIGMIC)"/>
            <person name="Jia N."/>
            <person name="Wang J."/>
            <person name="Shi W."/>
            <person name="Du L."/>
            <person name="Sun Y."/>
            <person name="Zhan W."/>
            <person name="Jiang J.F."/>
            <person name="Wang Q."/>
            <person name="Zhang B."/>
            <person name="Ji P."/>
            <person name="Bell-Sakyi L."/>
            <person name="Cui X.M."/>
            <person name="Yuan T.T."/>
            <person name="Jiang B.G."/>
            <person name="Yang W.F."/>
            <person name="Lam T.T."/>
            <person name="Chang Q.C."/>
            <person name="Ding S.J."/>
            <person name="Wang X.J."/>
            <person name="Zhu J.G."/>
            <person name="Ruan X.D."/>
            <person name="Zhao L."/>
            <person name="Wei J.T."/>
            <person name="Ye R.Z."/>
            <person name="Que T.C."/>
            <person name="Du C.H."/>
            <person name="Zhou Y.H."/>
            <person name="Cheng J.X."/>
            <person name="Dai P.F."/>
            <person name="Guo W.B."/>
            <person name="Han X.H."/>
            <person name="Huang E.J."/>
            <person name="Li L.F."/>
            <person name="Wei W."/>
            <person name="Gao Y.C."/>
            <person name="Liu J.Z."/>
            <person name="Shao H.Z."/>
            <person name="Wang X."/>
            <person name="Wang C.C."/>
            <person name="Yang T.C."/>
            <person name="Huo Q.B."/>
            <person name="Li W."/>
            <person name="Chen H.Y."/>
            <person name="Chen S.E."/>
            <person name="Zhou L.G."/>
            <person name="Ni X.B."/>
            <person name="Tian J.H."/>
            <person name="Sheng Y."/>
            <person name="Liu T."/>
            <person name="Pan Y.S."/>
            <person name="Xia L.Y."/>
            <person name="Li J."/>
            <person name="Zhao F."/>
            <person name="Cao W.C."/>
        </authorList>
    </citation>
    <scope>NUCLEOTIDE SEQUENCE</scope>
    <source>
        <strain evidence="9">Rmic-2018</strain>
    </source>
</reference>
<dbReference type="Proteomes" id="UP000821866">
    <property type="component" value="Chromosome 10"/>
</dbReference>
<keyword evidence="4" id="KW-0378">Hydrolase</keyword>
<keyword evidence="6 8" id="KW-0472">Membrane</keyword>
<feature type="transmembrane region" description="Helical" evidence="8">
    <location>
        <begin position="12"/>
        <end position="29"/>
    </location>
</feature>
<dbReference type="GO" id="GO:0005765">
    <property type="term" value="C:lysosomal membrane"/>
    <property type="evidence" value="ECO:0007669"/>
    <property type="project" value="TreeGrafter"/>
</dbReference>
<dbReference type="GO" id="GO:0042500">
    <property type="term" value="F:aspartic endopeptidase activity, intramembrane cleaving"/>
    <property type="evidence" value="ECO:0007669"/>
    <property type="project" value="InterPro"/>
</dbReference>
<dbReference type="InterPro" id="IPR007369">
    <property type="entry name" value="Peptidase_A22B_SPP"/>
</dbReference>
<evidence type="ECO:0000256" key="1">
    <source>
        <dbReference type="ARBA" id="ARBA00004127"/>
    </source>
</evidence>
<organism evidence="9 10">
    <name type="scientific">Rhipicephalus microplus</name>
    <name type="common">Cattle tick</name>
    <name type="synonym">Boophilus microplus</name>
    <dbReference type="NCBI Taxonomy" id="6941"/>
    <lineage>
        <taxon>Eukaryota</taxon>
        <taxon>Metazoa</taxon>
        <taxon>Ecdysozoa</taxon>
        <taxon>Arthropoda</taxon>
        <taxon>Chelicerata</taxon>
        <taxon>Arachnida</taxon>
        <taxon>Acari</taxon>
        <taxon>Parasitiformes</taxon>
        <taxon>Ixodida</taxon>
        <taxon>Ixodoidea</taxon>
        <taxon>Ixodidae</taxon>
        <taxon>Rhipicephalinae</taxon>
        <taxon>Rhipicephalus</taxon>
        <taxon>Boophilus</taxon>
    </lineage>
</organism>
<keyword evidence="3 8" id="KW-0812">Transmembrane</keyword>
<feature type="transmembrane region" description="Helical" evidence="8">
    <location>
        <begin position="156"/>
        <end position="179"/>
    </location>
</feature>
<accession>A0A9J6ET21</accession>
<dbReference type="GO" id="GO:0098554">
    <property type="term" value="C:cytoplasmic side of endoplasmic reticulum membrane"/>
    <property type="evidence" value="ECO:0007669"/>
    <property type="project" value="TreeGrafter"/>
</dbReference>
<comment type="subcellular location">
    <subcellularLocation>
        <location evidence="1">Endomembrane system</location>
        <topology evidence="1">Multi-pass membrane protein</topology>
    </subcellularLocation>
</comment>
<name>A0A9J6ET21_RHIMP</name>